<evidence type="ECO:0000256" key="1">
    <source>
        <dbReference type="ARBA" id="ARBA00023015"/>
    </source>
</evidence>
<dbReference type="InterPro" id="IPR000792">
    <property type="entry name" value="Tscrpt_reg_LuxR_C"/>
</dbReference>
<dbReference type="Gene3D" id="1.10.10.10">
    <property type="entry name" value="Winged helix-like DNA-binding domain superfamily/Winged helix DNA-binding domain"/>
    <property type="match status" value="1"/>
</dbReference>
<name>E3HQ39_ACHXA</name>
<dbReference type="GO" id="GO:0003677">
    <property type="term" value="F:DNA binding"/>
    <property type="evidence" value="ECO:0007669"/>
    <property type="project" value="UniProtKB-KW"/>
</dbReference>
<dbReference type="Gene3D" id="3.40.50.300">
    <property type="entry name" value="P-loop containing nucleotide triphosphate hydrolases"/>
    <property type="match status" value="1"/>
</dbReference>
<gene>
    <name evidence="5" type="ordered locus">AXYL_03877</name>
</gene>
<dbReference type="SUPFAM" id="SSF48452">
    <property type="entry name" value="TPR-like"/>
    <property type="match status" value="2"/>
</dbReference>
<dbReference type="PRINTS" id="PR00038">
    <property type="entry name" value="HTHLUXR"/>
</dbReference>
<dbReference type="Pfam" id="PF25873">
    <property type="entry name" value="WHD_MalT"/>
    <property type="match status" value="1"/>
</dbReference>
<dbReference type="Gene3D" id="1.25.40.10">
    <property type="entry name" value="Tetratricopeptide repeat domain"/>
    <property type="match status" value="1"/>
</dbReference>
<dbReference type="InterPro" id="IPR003593">
    <property type="entry name" value="AAA+_ATPase"/>
</dbReference>
<dbReference type="KEGG" id="axy:AXYL_03877"/>
<evidence type="ECO:0000313" key="6">
    <source>
        <dbReference type="Proteomes" id="UP000006876"/>
    </source>
</evidence>
<sequence>MHSKTDSMSARGPLVERPRLLERLAQARGRRCVVLHGPAGSGKTSLMLAWRRELVAAGVDVAWLALGRADDDPARLFDALQTGLRRVDPALVSEAAVLAGRGNDASAIEAAVIALVRAIAAHPRELVLMFDDAHHLRDPRVAGAAQLLLDYGPANLQCVLSARRQPALALGRLRDQGQLAELGMEELRFTPEESAQLAHNLLGSIDENTAAQFYEQTGGWVAGLKLLCMDLRHVRRGAPVRDARSFARYFEQEVIEQLPPELVAFLIRCALPEHFNIELCAQLLGDAPDIGASLDQFAMLERQGLFMVPAGPRYPDGWWRLHPLLRNVLTARLDALAAEPLRALHTAAWRYFAAHGMHYDAVHHALRAGAVDDATALVEACAAELFARGDLRQLVGLMRLLPPAAVRAHAGLRLWVAWTQLYEQRLSECARTIEQLQADLVGAPARERYRLTLLRGLLAVQRDDTAAAMAVLPQLLTPPDDADGITLTGRRCLLTWIHLYQGQYEKARVAQLEGATPTVQGQPLYGTPIGLLAGRSLVGLTHAVQGQVIQAERVYRDVLFEAERRGPSCADAGTLAAALLGEVLYELNDAQGALNLLEPRLEVMERVSIPDTRVRMMLVLGRARWMMGRPLDAMDYLEQSRDYASRMGLDRMLSYALLEMLQFRLKQGERQAAHELLQELEALDASHTGSEVGTLSEILVVAERARIRLWLGSGDLDLALTRLESLAELCRQRGRVRRVPFLQLQAAAALRQLGRHDSARDHVRSALRLGHELGLVRTLLDAHEDVPALVGDALRDPALDAVLGFYAERLTAAARDPGAGTPAPAAPSRPGLEALSPREIEIAQLLAQNLPNKKIARALDLSLNTVKWHLKNVYGKLGASGRDEVMERLRL</sequence>
<evidence type="ECO:0000256" key="2">
    <source>
        <dbReference type="ARBA" id="ARBA00023125"/>
    </source>
</evidence>
<dbReference type="eggNOG" id="COG2909">
    <property type="taxonomic scope" value="Bacteria"/>
</dbReference>
<evidence type="ECO:0000256" key="3">
    <source>
        <dbReference type="ARBA" id="ARBA00023163"/>
    </source>
</evidence>
<dbReference type="SMART" id="SM00382">
    <property type="entry name" value="AAA"/>
    <property type="match status" value="1"/>
</dbReference>
<evidence type="ECO:0000313" key="5">
    <source>
        <dbReference type="EMBL" id="ADP17197.1"/>
    </source>
</evidence>
<dbReference type="InterPro" id="IPR059106">
    <property type="entry name" value="WHD_MalT"/>
</dbReference>
<keyword evidence="2" id="KW-0238">DNA-binding</keyword>
<dbReference type="InterPro" id="IPR011990">
    <property type="entry name" value="TPR-like_helical_dom_sf"/>
</dbReference>
<dbReference type="CDD" id="cd06170">
    <property type="entry name" value="LuxR_C_like"/>
    <property type="match status" value="1"/>
</dbReference>
<dbReference type="Pfam" id="PF00196">
    <property type="entry name" value="GerE"/>
    <property type="match status" value="1"/>
</dbReference>
<dbReference type="EMBL" id="CP002287">
    <property type="protein sequence ID" value="ADP17197.1"/>
    <property type="molecule type" value="Genomic_DNA"/>
</dbReference>
<dbReference type="HOGENOM" id="CLU_006325_3_1_4"/>
<accession>E3HQ39</accession>
<dbReference type="InterPro" id="IPR041664">
    <property type="entry name" value="AAA_16"/>
</dbReference>
<dbReference type="PROSITE" id="PS50043">
    <property type="entry name" value="HTH_LUXR_2"/>
    <property type="match status" value="1"/>
</dbReference>
<dbReference type="Proteomes" id="UP000006876">
    <property type="component" value="Chromosome"/>
</dbReference>
<dbReference type="InterPro" id="IPR036388">
    <property type="entry name" value="WH-like_DNA-bd_sf"/>
</dbReference>
<dbReference type="InterPro" id="IPR016032">
    <property type="entry name" value="Sig_transdc_resp-reg_C-effctor"/>
</dbReference>
<protein>
    <submittedName>
        <fullName evidence="5">Bacterial regulatory protein, LuxR family protein 9</fullName>
    </submittedName>
</protein>
<dbReference type="Pfam" id="PF13191">
    <property type="entry name" value="AAA_16"/>
    <property type="match status" value="1"/>
</dbReference>
<dbReference type="PANTHER" id="PTHR44688">
    <property type="entry name" value="DNA-BINDING TRANSCRIPTIONAL ACTIVATOR DEVR_DOSR"/>
    <property type="match status" value="1"/>
</dbReference>
<feature type="domain" description="HTH luxR-type" evidence="4">
    <location>
        <begin position="828"/>
        <end position="891"/>
    </location>
</feature>
<dbReference type="STRING" id="762376.AXYL_03877"/>
<evidence type="ECO:0000259" key="4">
    <source>
        <dbReference type="PROSITE" id="PS50043"/>
    </source>
</evidence>
<dbReference type="InterPro" id="IPR027417">
    <property type="entry name" value="P-loop_NTPase"/>
</dbReference>
<organism evidence="5 6">
    <name type="scientific">Achromobacter xylosoxidans (strain A8)</name>
    <dbReference type="NCBI Taxonomy" id="762376"/>
    <lineage>
        <taxon>Bacteria</taxon>
        <taxon>Pseudomonadati</taxon>
        <taxon>Pseudomonadota</taxon>
        <taxon>Betaproteobacteria</taxon>
        <taxon>Burkholderiales</taxon>
        <taxon>Alcaligenaceae</taxon>
        <taxon>Achromobacter</taxon>
    </lineage>
</organism>
<dbReference type="SUPFAM" id="SSF46894">
    <property type="entry name" value="C-terminal effector domain of the bipartite response regulators"/>
    <property type="match status" value="1"/>
</dbReference>
<dbReference type="Pfam" id="PF17874">
    <property type="entry name" value="TPR_MalT"/>
    <property type="match status" value="1"/>
</dbReference>
<proteinExistence type="predicted"/>
<keyword evidence="1" id="KW-0805">Transcription regulation</keyword>
<keyword evidence="3" id="KW-0804">Transcription</keyword>
<dbReference type="InterPro" id="IPR041617">
    <property type="entry name" value="TPR_MalT"/>
</dbReference>
<dbReference type="RefSeq" id="WP_013394511.1">
    <property type="nucleotide sequence ID" value="NC_014640.1"/>
</dbReference>
<dbReference type="OrthoDB" id="134985at2"/>
<reference evidence="5 6" key="1">
    <citation type="journal article" date="2011" name="J. Bacteriol.">
        <title>Complete genome sequence of the haloaromatic acid-degrading bacterium Achromobacter xylosoxidans A8.</title>
        <authorList>
            <person name="Strnad H."/>
            <person name="Ridl J."/>
            <person name="Paces J."/>
            <person name="Kolar M."/>
            <person name="Vlcek C."/>
            <person name="Paces V."/>
        </authorList>
    </citation>
    <scope>NUCLEOTIDE SEQUENCE [LARGE SCALE GENOMIC DNA]</scope>
    <source>
        <strain evidence="5 6">A8</strain>
    </source>
</reference>
<dbReference type="AlphaFoldDB" id="E3HQ39"/>
<dbReference type="SMART" id="SM00421">
    <property type="entry name" value="HTH_LUXR"/>
    <property type="match status" value="1"/>
</dbReference>
<dbReference type="PANTHER" id="PTHR44688:SF16">
    <property type="entry name" value="DNA-BINDING TRANSCRIPTIONAL ACTIVATOR DEVR_DOSR"/>
    <property type="match status" value="1"/>
</dbReference>
<dbReference type="SUPFAM" id="SSF52540">
    <property type="entry name" value="P-loop containing nucleoside triphosphate hydrolases"/>
    <property type="match status" value="1"/>
</dbReference>
<dbReference type="GO" id="GO:0006355">
    <property type="term" value="P:regulation of DNA-templated transcription"/>
    <property type="evidence" value="ECO:0007669"/>
    <property type="project" value="InterPro"/>
</dbReference>